<feature type="domain" description="S1 motif" evidence="2">
    <location>
        <begin position="842"/>
        <end position="911"/>
    </location>
</feature>
<feature type="region of interest" description="Disordered" evidence="1">
    <location>
        <begin position="47"/>
        <end position="70"/>
    </location>
</feature>
<sequence>MGKDKRERPAPGLEEEEAFERGGGSGLAPVVKKQLEREAYAEAEADLAAVGNKGKKQKRDGGGGAGAAAAPGDEEDAFFASLSTQGRLPKFVELLKFKSLSPGCKLWGAIIEVMPRELVVSLPHGLRGHVAYGETSDWVAEQSRKADKAEKAAAAEGGEEAQGGRKRKAPAGGVHLPPLTDLFSLGQLVRCTVTAARGADAAAQDGKGQKRKRIDVSLRLSKLCAGLGPEAVREGLALPACVRSVEDHGLLLTLGIKGVTAFLPKSDAAAAGRQLAPGSLLEVVVGAGGLKPGGAGAGSVTVGCAPEAVAGAVAREWEGLNIGSLLPGQLVTARVRNLLSDGLLCSFLTYFSGTVDPFHLGSDLAADWRKQFSPNQRLRARILWVDPASKRVGLTLQRHLLTGGLPPNFPGLGQVFESAVVRRVDNGLGLLCELPAAAGGEGGAAAGAAAGALTPGYAHISNLADGERVDELGKRLRTGQRVRARVLGFRPMDGLAVLSLKPSVVDQSILSAADLHPGMPVTGTVSRVDEQHGVFVALTSSLKALVPTLHASDLGSAKALRKFKAGQRVAGKVLSIDPTAKRVTLTLKPSVVGSKLAPITSLQDAVPGGRSHGVVTGTADFGVFVQFFGGLTGLAHVSECGLAPGQKPGECFHAGQVVKCRVLGADPGRKGLKLSLVTKKKAAGDKEEAAAAAEPAAAAEGALTAGVGAGAAAAAAGHSDAEMEAALGGYQPGDVVQGRVVALHSKEVDGREVPAYFEIAVLPAAGLGQPASGRLELPHLADHPAAAAALQAALQPGAQLGELLVLQRLEGAKQLRLTRKASLLAAAAAGLLPASVEAVAEGSVLLGYVASVTRDAVFVRFLGGLTGRAGLAQLSDTFVSDPHLFFTEGQSVRAAVVAVEPGKDRFSVALKQSLCGSRDASLLASLFSDFEVAEDLSSGEAEALNLDWQAAFPIGAIVPGEIHERKEYGLFCDLEANPDVIGLVANHQAPEGAALEPGSSMRAVVLDVGKREGSVELSMLPRLLAAAQAAEAAAQQQQQPNQKKQRKSEAAAAAAAADLAEGQQVEVTVEVVKQLEGYCVVSLNSDDGGAPLRLGFLPATDFNLQGQQHGGAARQFAPGDTLPATVVALPSVGTGGRMLLSAPLTAKLLRAAGGKAQQGEGGATARHQQPGPAVGAVVEATVTAVHVLHADLVMLGDHQGRLHITEGPGSSDGDASPLAGLAAGQKLPVAVLGRVAAAEGRRHAQLHCSARPEVLAAARAGKPLPPALSWGRLRPGQQLAGWVAELDAAGGHVWCAFSPAIRGRADATQACASVEECQQLKQRYKVGQAVAATVLSVDSRRHSLDVSLLPCAAATSAAKAPAPGTLLLGRVAAVGGGGVRVALGGHSGGRVALTDIHDVPVEDALAGLKAGQYCRAAVLGPDPSAAAAGSAGGGKGKKGGGRGGKCGEPAQLLLSLRPSAGGQCEAHSAAAAVQVGGDAPAVADGPLEAGQLKPGQQVAGYVKSAGPAGVFVCLARNLDARIRLSQLSNGFVEKPGEAFPEGTRVVATVLKVDASKVDLTLRSKKVAPSLESLEEGQVVRGRVKRVAAFGVFVELEGAGAEGATGLAHVSECADEFVKDLGKLFNVGQRVVARVTKVDTAGGKLSLGLKPSYFEDVSDLEGSDAEGEADADFDQELQAAGDSSDDEGTAGDGSGSGSEEELELAAASGSSEDEEEGGSSDDDAAGGEEEGEAEEGFDLDDELAAAGSGSSSDDE</sequence>
<gene>
    <name evidence="3" type="primary">g5</name>
    <name evidence="3" type="ORF">C2E20_0005</name>
</gene>
<dbReference type="OrthoDB" id="412781at2759"/>
<dbReference type="GO" id="GO:0006364">
    <property type="term" value="P:rRNA processing"/>
    <property type="evidence" value="ECO:0007669"/>
    <property type="project" value="InterPro"/>
</dbReference>
<feature type="domain" description="S1 motif" evidence="2">
    <location>
        <begin position="518"/>
        <end position="588"/>
    </location>
</feature>
<dbReference type="InterPro" id="IPR057301">
    <property type="entry name" value="Rrp5_OB_4th"/>
</dbReference>
<reference evidence="3 4" key="1">
    <citation type="journal article" date="2018" name="Plant J.">
        <title>Genome sequences of Chlorella sorokiniana UTEX 1602 and Micractinium conductrix SAG 241.80: implications to maltose excretion by a green alga.</title>
        <authorList>
            <person name="Arriola M.B."/>
            <person name="Velmurugan N."/>
            <person name="Zhang Y."/>
            <person name="Plunkett M.H."/>
            <person name="Hondzo H."/>
            <person name="Barney B.M."/>
        </authorList>
    </citation>
    <scope>NUCLEOTIDE SEQUENCE [LARGE SCALE GENOMIC DNA]</scope>
    <source>
        <strain evidence="3 4">SAG 241.80</strain>
    </source>
</reference>
<feature type="compositionally biased region" description="Acidic residues" evidence="1">
    <location>
        <begin position="1710"/>
        <end position="1742"/>
    </location>
</feature>
<protein>
    <submittedName>
        <fullName evidence="3">RRP5-like protein</fullName>
    </submittedName>
</protein>
<dbReference type="Gene3D" id="2.40.50.140">
    <property type="entry name" value="Nucleic acid-binding proteins"/>
    <property type="match status" value="8"/>
</dbReference>
<feature type="domain" description="S1 motif" evidence="2">
    <location>
        <begin position="1576"/>
        <end position="1649"/>
    </location>
</feature>
<dbReference type="Pfam" id="PF23459">
    <property type="entry name" value="S1_RRP5"/>
    <property type="match status" value="5"/>
</dbReference>
<dbReference type="InterPro" id="IPR012340">
    <property type="entry name" value="NA-bd_OB-fold"/>
</dbReference>
<dbReference type="Proteomes" id="UP000239649">
    <property type="component" value="Unassembled WGS sequence"/>
</dbReference>
<feature type="compositionally biased region" description="Low complexity" evidence="1">
    <location>
        <begin position="1743"/>
        <end position="1754"/>
    </location>
</feature>
<dbReference type="Pfam" id="PF24685">
    <property type="entry name" value="OB_RRP5_4th"/>
    <property type="match status" value="1"/>
</dbReference>
<dbReference type="PROSITE" id="PS50126">
    <property type="entry name" value="S1"/>
    <property type="match status" value="10"/>
</dbReference>
<name>A0A2P6VQH0_9CHLO</name>
<accession>A0A2P6VQH0</accession>
<dbReference type="CDD" id="cd05695">
    <property type="entry name" value="S1_Rrp5_repeat_hs3"/>
    <property type="match status" value="1"/>
</dbReference>
<evidence type="ECO:0000313" key="3">
    <source>
        <dbReference type="EMBL" id="PSC76348.1"/>
    </source>
</evidence>
<feature type="domain" description="S1 motif" evidence="2">
    <location>
        <begin position="1364"/>
        <end position="1457"/>
    </location>
</feature>
<feature type="domain" description="S1 motif" evidence="2">
    <location>
        <begin position="608"/>
        <end position="677"/>
    </location>
</feature>
<dbReference type="Pfam" id="PF24682">
    <property type="entry name" value="OB_RRP5"/>
    <property type="match status" value="1"/>
</dbReference>
<dbReference type="FunFam" id="2.40.50.140:FF:000103">
    <property type="entry name" value="protein RRP5 homolog"/>
    <property type="match status" value="3"/>
</dbReference>
<dbReference type="PANTHER" id="PTHR23270">
    <property type="entry name" value="PROGRAMMED CELL DEATH PROTEIN 11 PRE-RRNA PROCESSING PROTEIN RRP5"/>
    <property type="match status" value="1"/>
</dbReference>
<feature type="domain" description="S1 motif" evidence="2">
    <location>
        <begin position="955"/>
        <end position="1020"/>
    </location>
</feature>
<dbReference type="PANTHER" id="PTHR23270:SF10">
    <property type="entry name" value="PROTEIN RRP5 HOMOLOG"/>
    <property type="match status" value="1"/>
</dbReference>
<dbReference type="GO" id="GO:0032040">
    <property type="term" value="C:small-subunit processome"/>
    <property type="evidence" value="ECO:0007669"/>
    <property type="project" value="TreeGrafter"/>
</dbReference>
<feature type="compositionally biased region" description="Basic and acidic residues" evidence="1">
    <location>
        <begin position="142"/>
        <end position="153"/>
    </location>
</feature>
<dbReference type="InterPro" id="IPR045209">
    <property type="entry name" value="Rrp5"/>
</dbReference>
<evidence type="ECO:0000313" key="4">
    <source>
        <dbReference type="Proteomes" id="UP000239649"/>
    </source>
</evidence>
<dbReference type="SUPFAM" id="SSF50249">
    <property type="entry name" value="Nucleic acid-binding proteins"/>
    <property type="match status" value="10"/>
</dbReference>
<dbReference type="GO" id="GO:0003723">
    <property type="term" value="F:RNA binding"/>
    <property type="evidence" value="ECO:0007669"/>
    <property type="project" value="TreeGrafter"/>
</dbReference>
<feature type="domain" description="S1 motif" evidence="2">
    <location>
        <begin position="1276"/>
        <end position="1349"/>
    </location>
</feature>
<dbReference type="EMBL" id="LHPF02000001">
    <property type="protein sequence ID" value="PSC76348.1"/>
    <property type="molecule type" value="Genomic_DNA"/>
</dbReference>
<feature type="domain" description="S1 motif" evidence="2">
    <location>
        <begin position="413"/>
        <end position="501"/>
    </location>
</feature>
<proteinExistence type="predicted"/>
<feature type="domain" description="S1 motif" evidence="2">
    <location>
        <begin position="328"/>
        <end position="397"/>
    </location>
</feature>
<feature type="region of interest" description="Disordered" evidence="1">
    <location>
        <begin position="1678"/>
        <end position="1754"/>
    </location>
</feature>
<feature type="domain" description="S1 motif" evidence="2">
    <location>
        <begin position="1495"/>
        <end position="1562"/>
    </location>
</feature>
<feature type="region of interest" description="Disordered" evidence="1">
    <location>
        <begin position="1425"/>
        <end position="1444"/>
    </location>
</feature>
<feature type="region of interest" description="Disordered" evidence="1">
    <location>
        <begin position="1"/>
        <end position="29"/>
    </location>
</feature>
<organism evidence="3 4">
    <name type="scientific">Micractinium conductrix</name>
    <dbReference type="NCBI Taxonomy" id="554055"/>
    <lineage>
        <taxon>Eukaryota</taxon>
        <taxon>Viridiplantae</taxon>
        <taxon>Chlorophyta</taxon>
        <taxon>core chlorophytes</taxon>
        <taxon>Trebouxiophyceae</taxon>
        <taxon>Chlorellales</taxon>
        <taxon>Chlorellaceae</taxon>
        <taxon>Chlorella clade</taxon>
        <taxon>Micractinium</taxon>
    </lineage>
</organism>
<dbReference type="InterPro" id="IPR057302">
    <property type="entry name" value="Rrp5_S1"/>
</dbReference>
<dbReference type="InterPro" id="IPR057300">
    <property type="entry name" value="OB_Rrp5"/>
</dbReference>
<dbReference type="SMART" id="SM00316">
    <property type="entry name" value="S1"/>
    <property type="match status" value="13"/>
</dbReference>
<keyword evidence="4" id="KW-1185">Reference proteome</keyword>
<dbReference type="InterPro" id="IPR003029">
    <property type="entry name" value="S1_domain"/>
</dbReference>
<evidence type="ECO:0000259" key="2">
    <source>
        <dbReference type="PROSITE" id="PS50126"/>
    </source>
</evidence>
<dbReference type="Pfam" id="PF00575">
    <property type="entry name" value="S1"/>
    <property type="match status" value="1"/>
</dbReference>
<evidence type="ECO:0000256" key="1">
    <source>
        <dbReference type="SAM" id="MobiDB-lite"/>
    </source>
</evidence>
<feature type="region of interest" description="Disordered" evidence="1">
    <location>
        <begin position="142"/>
        <end position="171"/>
    </location>
</feature>
<comment type="caution">
    <text evidence="3">The sequence shown here is derived from an EMBL/GenBank/DDBJ whole genome shotgun (WGS) entry which is preliminary data.</text>
</comment>
<dbReference type="STRING" id="554055.A0A2P6VQH0"/>